<dbReference type="GO" id="GO:0007200">
    <property type="term" value="P:phospholipase C-activating G protein-coupled receptor signaling pathway"/>
    <property type="evidence" value="ECO:0007669"/>
    <property type="project" value="InterPro"/>
</dbReference>
<dbReference type="Proteomes" id="UP000007266">
    <property type="component" value="Linkage group 8"/>
</dbReference>
<feature type="transmembrane region" description="Helical" evidence="3">
    <location>
        <begin position="254"/>
        <end position="273"/>
    </location>
</feature>
<dbReference type="InterPro" id="IPR001611">
    <property type="entry name" value="Leu-rich_rpt"/>
</dbReference>
<evidence type="ECO:0000256" key="1">
    <source>
        <dbReference type="ARBA" id="ARBA00022614"/>
    </source>
</evidence>
<keyword evidence="3" id="KW-1133">Transmembrane helix</keyword>
<dbReference type="Gene3D" id="3.80.10.10">
    <property type="entry name" value="Ribonuclease Inhibitor"/>
    <property type="match status" value="2"/>
</dbReference>
<keyword evidence="5" id="KW-1185">Reference proteome</keyword>
<dbReference type="InterPro" id="IPR039227">
    <property type="entry name" value="GNG13"/>
</dbReference>
<dbReference type="InParanoid" id="D6WY09"/>
<keyword evidence="3" id="KW-0472">Membrane</keyword>
<accession>D6WY09</accession>
<dbReference type="InterPro" id="IPR003591">
    <property type="entry name" value="Leu-rich_rpt_typical-subtyp"/>
</dbReference>
<dbReference type="PANTHER" id="PTHR15936">
    <property type="entry name" value="GUANINE NUCLEOTIDE-BINDING PROTEIN G I /G S /G O GAMMA-13 SUBUNIT"/>
    <property type="match status" value="1"/>
</dbReference>
<keyword evidence="4" id="KW-0675">Receptor</keyword>
<dbReference type="STRING" id="7070.D6WY09"/>
<protein>
    <submittedName>
        <fullName evidence="4">Leucine-rich repeat-containing G-protein coupled receptor 4-like Protein</fullName>
    </submittedName>
</protein>
<dbReference type="SMART" id="SM00369">
    <property type="entry name" value="LRR_TYP"/>
    <property type="match status" value="5"/>
</dbReference>
<dbReference type="SUPFAM" id="SSF52058">
    <property type="entry name" value="L domain-like"/>
    <property type="match status" value="1"/>
</dbReference>
<reference evidence="4 5" key="2">
    <citation type="journal article" date="2010" name="Nucleic Acids Res.">
        <title>BeetleBase in 2010: revisions to provide comprehensive genomic information for Tribolium castaneum.</title>
        <authorList>
            <person name="Kim H.S."/>
            <person name="Murphy T."/>
            <person name="Xia J."/>
            <person name="Caragea D."/>
            <person name="Park Y."/>
            <person name="Beeman R.W."/>
            <person name="Lorenzen M.D."/>
            <person name="Butcher S."/>
            <person name="Manak J.R."/>
            <person name="Brown S.J."/>
        </authorList>
    </citation>
    <scope>GENOME REANNOTATION</scope>
    <source>
        <strain evidence="4 5">Georgia GA2</strain>
    </source>
</reference>
<sequence length="275" mass="32067">MTTDFEVFSAAITSDMSMLCTKHFNFSHSVDYLTIDDCNVEEIETEFLMNTKYHPSALQISQNPIQALRKHTFKNLEIKWFYLDGNLIEMIDPEAFFNLTNVKTISLQSNRIRIYNSDFFVNVPNLDTLNFENNRIQHLNEHSFKFLQVDGSALYLGLNKISEIDPNVFGNMTADNLTVDLRYNAINNLPVKIFQGRNFHSFNLTGNHLMYLRFELKYEPTVEILDYNDNLNPYIIEDLKLFAKVFHLRSGASGLFLILAQQNVFFSVFTIYFNK</sequence>
<proteinExistence type="predicted"/>
<dbReference type="InterPro" id="IPR032675">
    <property type="entry name" value="LRR_dom_sf"/>
</dbReference>
<keyword evidence="2" id="KW-0677">Repeat</keyword>
<dbReference type="Pfam" id="PF13855">
    <property type="entry name" value="LRR_8"/>
    <property type="match status" value="1"/>
</dbReference>
<dbReference type="PhylomeDB" id="D6WY09"/>
<dbReference type="PANTHER" id="PTHR15936:SF2">
    <property type="entry name" value="GUANINE NUCLEOTIDE-BINDING PROTEIN G(I)_G(S)_G(O) SUBUNIT GAMMA-13"/>
    <property type="match status" value="1"/>
</dbReference>
<dbReference type="GO" id="GO:0050909">
    <property type="term" value="P:sensory perception of taste"/>
    <property type="evidence" value="ECO:0007669"/>
    <property type="project" value="InterPro"/>
</dbReference>
<name>D6WY09_TRICA</name>
<dbReference type="GO" id="GO:0005834">
    <property type="term" value="C:heterotrimeric G-protein complex"/>
    <property type="evidence" value="ECO:0000318"/>
    <property type="project" value="GO_Central"/>
</dbReference>
<evidence type="ECO:0000313" key="4">
    <source>
        <dbReference type="EMBL" id="EFA08928.1"/>
    </source>
</evidence>
<dbReference type="HOGENOM" id="CLU_1013123_0_0_1"/>
<keyword evidence="1" id="KW-0433">Leucine-rich repeat</keyword>
<dbReference type="AlphaFoldDB" id="D6WY09"/>
<dbReference type="EMBL" id="KQ971362">
    <property type="protein sequence ID" value="EFA08928.1"/>
    <property type="molecule type" value="Genomic_DNA"/>
</dbReference>
<dbReference type="GO" id="GO:0031681">
    <property type="term" value="F:G-protein beta-subunit binding"/>
    <property type="evidence" value="ECO:0000318"/>
    <property type="project" value="GO_Central"/>
</dbReference>
<organism evidence="4 5">
    <name type="scientific">Tribolium castaneum</name>
    <name type="common">Red flour beetle</name>
    <dbReference type="NCBI Taxonomy" id="7070"/>
    <lineage>
        <taxon>Eukaryota</taxon>
        <taxon>Metazoa</taxon>
        <taxon>Ecdysozoa</taxon>
        <taxon>Arthropoda</taxon>
        <taxon>Hexapoda</taxon>
        <taxon>Insecta</taxon>
        <taxon>Pterygota</taxon>
        <taxon>Neoptera</taxon>
        <taxon>Endopterygota</taxon>
        <taxon>Coleoptera</taxon>
        <taxon>Polyphaga</taxon>
        <taxon>Cucujiformia</taxon>
        <taxon>Tenebrionidae</taxon>
        <taxon>Tenebrionidae incertae sedis</taxon>
        <taxon>Tribolium</taxon>
    </lineage>
</organism>
<gene>
    <name evidence="4" type="primary">GLEAN_06635</name>
    <name evidence="4" type="ORF">TcasGA2_TC006635</name>
</gene>
<evidence type="ECO:0000256" key="2">
    <source>
        <dbReference type="ARBA" id="ARBA00022737"/>
    </source>
</evidence>
<keyword evidence="3" id="KW-0812">Transmembrane</keyword>
<dbReference type="GO" id="GO:0007186">
    <property type="term" value="P:G protein-coupled receptor signaling pathway"/>
    <property type="evidence" value="ECO:0000318"/>
    <property type="project" value="GO_Central"/>
</dbReference>
<evidence type="ECO:0000256" key="3">
    <source>
        <dbReference type="SAM" id="Phobius"/>
    </source>
</evidence>
<evidence type="ECO:0000313" key="5">
    <source>
        <dbReference type="Proteomes" id="UP000007266"/>
    </source>
</evidence>
<reference evidence="4 5" key="1">
    <citation type="journal article" date="2008" name="Nature">
        <title>The genome of the model beetle and pest Tribolium castaneum.</title>
        <authorList>
            <consortium name="Tribolium Genome Sequencing Consortium"/>
            <person name="Richards S."/>
            <person name="Gibbs R.A."/>
            <person name="Weinstock G.M."/>
            <person name="Brown S.J."/>
            <person name="Denell R."/>
            <person name="Beeman R.W."/>
            <person name="Gibbs R."/>
            <person name="Beeman R.W."/>
            <person name="Brown S.J."/>
            <person name="Bucher G."/>
            <person name="Friedrich M."/>
            <person name="Grimmelikhuijzen C.J."/>
            <person name="Klingler M."/>
            <person name="Lorenzen M."/>
            <person name="Richards S."/>
            <person name="Roth S."/>
            <person name="Schroder R."/>
            <person name="Tautz D."/>
            <person name="Zdobnov E.M."/>
            <person name="Muzny D."/>
            <person name="Gibbs R.A."/>
            <person name="Weinstock G.M."/>
            <person name="Attaway T."/>
            <person name="Bell S."/>
            <person name="Buhay C.J."/>
            <person name="Chandrabose M.N."/>
            <person name="Chavez D."/>
            <person name="Clerk-Blankenburg K.P."/>
            <person name="Cree A."/>
            <person name="Dao M."/>
            <person name="Davis C."/>
            <person name="Chacko J."/>
            <person name="Dinh H."/>
            <person name="Dugan-Rocha S."/>
            <person name="Fowler G."/>
            <person name="Garner T.T."/>
            <person name="Garnes J."/>
            <person name="Gnirke A."/>
            <person name="Hawes A."/>
            <person name="Hernandez J."/>
            <person name="Hines S."/>
            <person name="Holder M."/>
            <person name="Hume J."/>
            <person name="Jhangiani S.N."/>
            <person name="Joshi V."/>
            <person name="Khan Z.M."/>
            <person name="Jackson L."/>
            <person name="Kovar C."/>
            <person name="Kowis A."/>
            <person name="Lee S."/>
            <person name="Lewis L.R."/>
            <person name="Margolis J."/>
            <person name="Morgan M."/>
            <person name="Nazareth L.V."/>
            <person name="Nguyen N."/>
            <person name="Okwuonu G."/>
            <person name="Parker D."/>
            <person name="Richards S."/>
            <person name="Ruiz S.J."/>
            <person name="Santibanez J."/>
            <person name="Savard J."/>
            <person name="Scherer S.E."/>
            <person name="Schneider B."/>
            <person name="Sodergren E."/>
            <person name="Tautz D."/>
            <person name="Vattahil S."/>
            <person name="Villasana D."/>
            <person name="White C.S."/>
            <person name="Wright R."/>
            <person name="Park Y."/>
            <person name="Beeman R.W."/>
            <person name="Lord J."/>
            <person name="Oppert B."/>
            <person name="Lorenzen M."/>
            <person name="Brown S."/>
            <person name="Wang L."/>
            <person name="Savard J."/>
            <person name="Tautz D."/>
            <person name="Richards S."/>
            <person name="Weinstock G."/>
            <person name="Gibbs R.A."/>
            <person name="Liu Y."/>
            <person name="Worley K."/>
            <person name="Weinstock G."/>
            <person name="Elsik C.G."/>
            <person name="Reese J.T."/>
            <person name="Elhaik E."/>
            <person name="Landan G."/>
            <person name="Graur D."/>
            <person name="Arensburger P."/>
            <person name="Atkinson P."/>
            <person name="Beeman R.W."/>
            <person name="Beidler J."/>
            <person name="Brown S.J."/>
            <person name="Demuth J.P."/>
            <person name="Drury D.W."/>
            <person name="Du Y.Z."/>
            <person name="Fujiwara H."/>
            <person name="Lorenzen M."/>
            <person name="Maselli V."/>
            <person name="Osanai M."/>
            <person name="Park Y."/>
            <person name="Robertson H.M."/>
            <person name="Tu Z."/>
            <person name="Wang J.J."/>
            <person name="Wang S."/>
            <person name="Richards S."/>
            <person name="Song H."/>
            <person name="Zhang L."/>
            <person name="Sodergren E."/>
            <person name="Werner D."/>
            <person name="Stanke M."/>
            <person name="Morgenstern B."/>
            <person name="Solovyev V."/>
            <person name="Kosarev P."/>
            <person name="Brown G."/>
            <person name="Chen H.C."/>
            <person name="Ermolaeva O."/>
            <person name="Hlavina W."/>
            <person name="Kapustin Y."/>
            <person name="Kiryutin B."/>
            <person name="Kitts P."/>
            <person name="Maglott D."/>
            <person name="Pruitt K."/>
            <person name="Sapojnikov V."/>
            <person name="Souvorov A."/>
            <person name="Mackey A.J."/>
            <person name="Waterhouse R.M."/>
            <person name="Wyder S."/>
            <person name="Zdobnov E.M."/>
            <person name="Zdobnov E.M."/>
            <person name="Wyder S."/>
            <person name="Kriventseva E.V."/>
            <person name="Kadowaki T."/>
            <person name="Bork P."/>
            <person name="Aranda M."/>
            <person name="Bao R."/>
            <person name="Beermann A."/>
            <person name="Berns N."/>
            <person name="Bolognesi R."/>
            <person name="Bonneton F."/>
            <person name="Bopp D."/>
            <person name="Brown S.J."/>
            <person name="Bucher G."/>
            <person name="Butts T."/>
            <person name="Chaumot A."/>
            <person name="Denell R.E."/>
            <person name="Ferrier D.E."/>
            <person name="Friedrich M."/>
            <person name="Gordon C.M."/>
            <person name="Jindra M."/>
            <person name="Klingler M."/>
            <person name="Lan Q."/>
            <person name="Lattorff H.M."/>
            <person name="Laudet V."/>
            <person name="von Levetsow C."/>
            <person name="Liu Z."/>
            <person name="Lutz R."/>
            <person name="Lynch J.A."/>
            <person name="da Fonseca R.N."/>
            <person name="Posnien N."/>
            <person name="Reuter R."/>
            <person name="Roth S."/>
            <person name="Savard J."/>
            <person name="Schinko J.B."/>
            <person name="Schmitt C."/>
            <person name="Schoppmeier M."/>
            <person name="Schroder R."/>
            <person name="Shippy T.D."/>
            <person name="Simonnet F."/>
            <person name="Marques-Souza H."/>
            <person name="Tautz D."/>
            <person name="Tomoyasu Y."/>
            <person name="Trauner J."/>
            <person name="Van der Zee M."/>
            <person name="Vervoort M."/>
            <person name="Wittkopp N."/>
            <person name="Wimmer E.A."/>
            <person name="Yang X."/>
            <person name="Jones A.K."/>
            <person name="Sattelle D.B."/>
            <person name="Ebert P.R."/>
            <person name="Nelson D."/>
            <person name="Scott J.G."/>
            <person name="Beeman R.W."/>
            <person name="Muthukrishnan S."/>
            <person name="Kramer K.J."/>
            <person name="Arakane Y."/>
            <person name="Beeman R.W."/>
            <person name="Zhu Q."/>
            <person name="Hogenkamp D."/>
            <person name="Dixit R."/>
            <person name="Oppert B."/>
            <person name="Jiang H."/>
            <person name="Zou Z."/>
            <person name="Marshall J."/>
            <person name="Elpidina E."/>
            <person name="Vinokurov K."/>
            <person name="Oppert C."/>
            <person name="Zou Z."/>
            <person name="Evans J."/>
            <person name="Lu Z."/>
            <person name="Zhao P."/>
            <person name="Sumathipala N."/>
            <person name="Altincicek B."/>
            <person name="Vilcinskas A."/>
            <person name="Williams M."/>
            <person name="Hultmark D."/>
            <person name="Hetru C."/>
            <person name="Jiang H."/>
            <person name="Grimmelikhuijzen C.J."/>
            <person name="Hauser F."/>
            <person name="Cazzamali G."/>
            <person name="Williamson M."/>
            <person name="Park Y."/>
            <person name="Li B."/>
            <person name="Tanaka Y."/>
            <person name="Predel R."/>
            <person name="Neupert S."/>
            <person name="Schachtner J."/>
            <person name="Verleyen P."/>
            <person name="Raible F."/>
            <person name="Bork P."/>
            <person name="Friedrich M."/>
            <person name="Walden K.K."/>
            <person name="Robertson H.M."/>
            <person name="Angeli S."/>
            <person name="Foret S."/>
            <person name="Bucher G."/>
            <person name="Schuetz S."/>
            <person name="Maleszka R."/>
            <person name="Wimmer E.A."/>
            <person name="Beeman R.W."/>
            <person name="Lorenzen M."/>
            <person name="Tomoyasu Y."/>
            <person name="Miller S.C."/>
            <person name="Grossmann D."/>
            <person name="Bucher G."/>
        </authorList>
    </citation>
    <scope>NUCLEOTIDE SEQUENCE [LARGE SCALE GENOMIC DNA]</scope>
    <source>
        <strain evidence="4 5">Georgia GA2</strain>
    </source>
</reference>